<comment type="caution">
    <text evidence="1">The sequence shown here is derived from an EMBL/GenBank/DDBJ whole genome shotgun (WGS) entry which is preliminary data.</text>
</comment>
<name>A0A8S1S0K9_9CILI</name>
<protein>
    <submittedName>
        <fullName evidence="1">Uncharacterized protein</fullName>
    </submittedName>
</protein>
<gene>
    <name evidence="1" type="ORF">PPENT_87.1.T0030504</name>
</gene>
<organism evidence="1 2">
    <name type="scientific">Paramecium pentaurelia</name>
    <dbReference type="NCBI Taxonomy" id="43138"/>
    <lineage>
        <taxon>Eukaryota</taxon>
        <taxon>Sar</taxon>
        <taxon>Alveolata</taxon>
        <taxon>Ciliophora</taxon>
        <taxon>Intramacronucleata</taxon>
        <taxon>Oligohymenophorea</taxon>
        <taxon>Peniculida</taxon>
        <taxon>Parameciidae</taxon>
        <taxon>Paramecium</taxon>
    </lineage>
</organism>
<evidence type="ECO:0000313" key="1">
    <source>
        <dbReference type="EMBL" id="CAD8134791.1"/>
    </source>
</evidence>
<sequence>MNRTNCKKVFHIAMLKIYLEQKKNSDHFLQDIFFSWALIIFKKENDYDKNDNNNNHNQMRIQLGRPKGQQGLREKVISIAPDEQNNYIQQDPDCVKLFKLFATQGCYKIRILTRNSKKKPNYKQQSENIQESYFQQNNYCPEFFFLSQRRKNYSFENSILVDKTQYKRINYSEFDPKFKILITKLNIVLKELDEQFISILIDILLQYINLFDWYLDQNSFAQYIVEELQDPQNHLKYQYLINWQNQKQITKDVRMKMHLDNLQNNKRSISQRISQKVQNKHQEFLEKQERHLNKEYNMEPIEYLISKLIKIFNKIMAKN</sequence>
<evidence type="ECO:0000313" key="2">
    <source>
        <dbReference type="Proteomes" id="UP000689195"/>
    </source>
</evidence>
<keyword evidence="2" id="KW-1185">Reference proteome</keyword>
<accession>A0A8S1S0K9</accession>
<dbReference type="Proteomes" id="UP000689195">
    <property type="component" value="Unassembled WGS sequence"/>
</dbReference>
<dbReference type="AlphaFoldDB" id="A0A8S1S0K9"/>
<proteinExistence type="predicted"/>
<dbReference type="EMBL" id="CAJJDO010000003">
    <property type="protein sequence ID" value="CAD8134791.1"/>
    <property type="molecule type" value="Genomic_DNA"/>
</dbReference>
<reference evidence="1" key="1">
    <citation type="submission" date="2021-01" db="EMBL/GenBank/DDBJ databases">
        <authorList>
            <consortium name="Genoscope - CEA"/>
            <person name="William W."/>
        </authorList>
    </citation>
    <scope>NUCLEOTIDE SEQUENCE</scope>
</reference>
<dbReference type="OrthoDB" id="318333at2759"/>